<protein>
    <submittedName>
        <fullName evidence="3">Phage holin family protein</fullName>
    </submittedName>
</protein>
<keyword evidence="2" id="KW-0472">Membrane</keyword>
<evidence type="ECO:0000313" key="3">
    <source>
        <dbReference type="EMBL" id="QQP87738.1"/>
    </source>
</evidence>
<evidence type="ECO:0000256" key="2">
    <source>
        <dbReference type="SAM" id="Phobius"/>
    </source>
</evidence>
<evidence type="ECO:0000313" key="4">
    <source>
        <dbReference type="Proteomes" id="UP000595197"/>
    </source>
</evidence>
<accession>A0ABX7B0P4</accession>
<keyword evidence="2" id="KW-0812">Transmembrane</keyword>
<dbReference type="Proteomes" id="UP000595197">
    <property type="component" value="Chromosome"/>
</dbReference>
<gene>
    <name evidence="3" type="ORF">IGS68_16765</name>
</gene>
<sequence>MTGRPDDSFRGYDDPQRTGGDRPLTGLLTELAHETTTLVRKEVELAKVEMSEKVNQATTGAVSLAAGGMVAFAGVIFLLLALTYYLATLMEPWLAALIVGGVVTVIGIILVSMGKSKLAAKNLQPNRTISTLQDDKDWAKAQMGR</sequence>
<feature type="region of interest" description="Disordered" evidence="1">
    <location>
        <begin position="1"/>
        <end position="24"/>
    </location>
</feature>
<dbReference type="Pfam" id="PF07332">
    <property type="entry name" value="Phage_holin_3_6"/>
    <property type="match status" value="1"/>
</dbReference>
<evidence type="ECO:0000256" key="1">
    <source>
        <dbReference type="SAM" id="MobiDB-lite"/>
    </source>
</evidence>
<proteinExistence type="predicted"/>
<feature type="transmembrane region" description="Helical" evidence="2">
    <location>
        <begin position="60"/>
        <end position="87"/>
    </location>
</feature>
<organism evidence="3 4">
    <name type="scientific">Skermanella cutis</name>
    <dbReference type="NCBI Taxonomy" id="2775420"/>
    <lineage>
        <taxon>Bacteria</taxon>
        <taxon>Pseudomonadati</taxon>
        <taxon>Pseudomonadota</taxon>
        <taxon>Alphaproteobacteria</taxon>
        <taxon>Rhodospirillales</taxon>
        <taxon>Azospirillaceae</taxon>
        <taxon>Skermanella</taxon>
    </lineage>
</organism>
<keyword evidence="2" id="KW-1133">Transmembrane helix</keyword>
<name>A0ABX7B0P4_9PROT</name>
<feature type="compositionally biased region" description="Basic and acidic residues" evidence="1">
    <location>
        <begin position="1"/>
        <end position="20"/>
    </location>
</feature>
<keyword evidence="4" id="KW-1185">Reference proteome</keyword>
<dbReference type="EMBL" id="CP067420">
    <property type="protein sequence ID" value="QQP87738.1"/>
    <property type="molecule type" value="Genomic_DNA"/>
</dbReference>
<feature type="transmembrane region" description="Helical" evidence="2">
    <location>
        <begin position="93"/>
        <end position="113"/>
    </location>
</feature>
<dbReference type="RefSeq" id="WP_201071443.1">
    <property type="nucleotide sequence ID" value="NZ_CP067420.1"/>
</dbReference>
<reference evidence="3" key="1">
    <citation type="submission" date="2021-02" db="EMBL/GenBank/DDBJ databases">
        <title>Skermanella TT6 skin isolate.</title>
        <authorList>
            <person name="Lee K."/>
            <person name="Ganzorig M."/>
        </authorList>
    </citation>
    <scope>NUCLEOTIDE SEQUENCE</scope>
    <source>
        <strain evidence="3">TT6</strain>
    </source>
</reference>
<dbReference type="InterPro" id="IPR009937">
    <property type="entry name" value="Phage_holin_3_6"/>
</dbReference>